<dbReference type="Proteomes" id="UP000258927">
    <property type="component" value="Chromosome"/>
</dbReference>
<dbReference type="AlphaFoldDB" id="A0A2R4MFP7"/>
<dbReference type="RefSeq" id="WP_117395980.1">
    <property type="nucleotide sequence ID" value="NZ_CP021330.1"/>
</dbReference>
<protein>
    <submittedName>
        <fullName evidence="2">D-galactose 1-dehydrogenase</fullName>
    </submittedName>
</protein>
<sequence length="313" mass="34688">MEPRKLALVGIGKIARDQHIPSLNASKDWELVATVSRHAQVDGIEAFEDIETMLAARPDIDVISLCVPPAPRFAYAAAALNANRHVMLEKPPGATLSECHVLGRMAEKAGRSIYATWHSREAAMVDAARVWLSDKQVHRVEMQWKEDVRYWHPGQDWVFDPGGMGVFDPGINGLSILTKILPKSLHITSATLDFPENRQTPIAAQLAFHYPGASGSFAELDWLQQGDPVWSIFVETDAGVLTLENGGARMLIDGEEIKSAEDALALQGEYPRLYARMNDLVAKGESEMDLRPMYLVADAFAIGERRTKPAFEW</sequence>
<feature type="domain" description="Gfo/Idh/MocA-like oxidoreductase N-terminal" evidence="1">
    <location>
        <begin position="5"/>
        <end position="112"/>
    </location>
</feature>
<dbReference type="GO" id="GO:0000166">
    <property type="term" value="F:nucleotide binding"/>
    <property type="evidence" value="ECO:0007669"/>
    <property type="project" value="InterPro"/>
</dbReference>
<organism evidence="2 3">
    <name type="scientific">Maritalea myrionectae</name>
    <dbReference type="NCBI Taxonomy" id="454601"/>
    <lineage>
        <taxon>Bacteria</taxon>
        <taxon>Pseudomonadati</taxon>
        <taxon>Pseudomonadota</taxon>
        <taxon>Alphaproteobacteria</taxon>
        <taxon>Hyphomicrobiales</taxon>
        <taxon>Devosiaceae</taxon>
        <taxon>Maritalea</taxon>
    </lineage>
</organism>
<proteinExistence type="predicted"/>
<reference evidence="2 3" key="1">
    <citation type="submission" date="2017-05" db="EMBL/GenBank/DDBJ databases">
        <title>Genome Analysis of Maritalea myrionectae HL2708#5.</title>
        <authorList>
            <consortium name="Cotde Inc.-PKNU"/>
            <person name="Jang D."/>
            <person name="Oh H.-M."/>
        </authorList>
    </citation>
    <scope>NUCLEOTIDE SEQUENCE [LARGE SCALE GENOMIC DNA]</scope>
    <source>
        <strain evidence="2 3">HL2708#5</strain>
    </source>
</reference>
<accession>A0A2R4MFP7</accession>
<dbReference type="Gene3D" id="3.40.50.720">
    <property type="entry name" value="NAD(P)-binding Rossmann-like Domain"/>
    <property type="match status" value="1"/>
</dbReference>
<dbReference type="PANTHER" id="PTHR43818">
    <property type="entry name" value="BCDNA.GH03377"/>
    <property type="match status" value="1"/>
</dbReference>
<dbReference type="Pfam" id="PF01408">
    <property type="entry name" value="GFO_IDH_MocA"/>
    <property type="match status" value="1"/>
</dbReference>
<evidence type="ECO:0000313" key="3">
    <source>
        <dbReference type="Proteomes" id="UP000258927"/>
    </source>
</evidence>
<evidence type="ECO:0000313" key="2">
    <source>
        <dbReference type="EMBL" id="AVX04871.1"/>
    </source>
</evidence>
<dbReference type="InterPro" id="IPR036291">
    <property type="entry name" value="NAD(P)-bd_dom_sf"/>
</dbReference>
<dbReference type="InterPro" id="IPR000683">
    <property type="entry name" value="Gfo/Idh/MocA-like_OxRdtase_N"/>
</dbReference>
<gene>
    <name evidence="2" type="ORF">MXMO3_02358</name>
</gene>
<keyword evidence="3" id="KW-1185">Reference proteome</keyword>
<dbReference type="SUPFAM" id="SSF51735">
    <property type="entry name" value="NAD(P)-binding Rossmann-fold domains"/>
    <property type="match status" value="1"/>
</dbReference>
<dbReference type="EMBL" id="CP021330">
    <property type="protein sequence ID" value="AVX04871.1"/>
    <property type="molecule type" value="Genomic_DNA"/>
</dbReference>
<name>A0A2R4MFP7_9HYPH</name>
<dbReference type="PANTHER" id="PTHR43818:SF7">
    <property type="entry name" value="DEHYDROGENASE"/>
    <property type="match status" value="1"/>
</dbReference>
<dbReference type="InterPro" id="IPR050463">
    <property type="entry name" value="Gfo/Idh/MocA_oxidrdct_glycsds"/>
</dbReference>
<evidence type="ECO:0000259" key="1">
    <source>
        <dbReference type="Pfam" id="PF01408"/>
    </source>
</evidence>
<dbReference type="Gene3D" id="3.30.360.10">
    <property type="entry name" value="Dihydrodipicolinate Reductase, domain 2"/>
    <property type="match status" value="1"/>
</dbReference>
<dbReference type="KEGG" id="mmyr:MXMO3_02358"/>
<dbReference type="STRING" id="1122213.GCA_000423365_00019"/>